<keyword evidence="6" id="KW-0119">Carbohydrate metabolism</keyword>
<evidence type="ECO:0000256" key="7">
    <source>
        <dbReference type="ARBA" id="ARBA00047428"/>
    </source>
</evidence>
<dbReference type="InterPro" id="IPR011914">
    <property type="entry name" value="RfaE_dom_II"/>
</dbReference>
<dbReference type="NCBIfam" id="TIGR00125">
    <property type="entry name" value="cyt_tran_rel"/>
    <property type="match status" value="1"/>
</dbReference>
<evidence type="ECO:0000256" key="4">
    <source>
        <dbReference type="ARBA" id="ARBA00022741"/>
    </source>
</evidence>
<sequence length="158" mass="17486">METKIFPLNQLVSIIDNQKLQHKTIVFTNGCFDILHAGHVQYLQKAKEHGDILVIGLNADVSVSSIKGPQRPIVKEDQRAFVLSGLACVDYITIFDTPDPLNVIEQIKPDILVKGADWAEKDIIGADIVKEAGGQVARIHLVPDISTTEIINRIKNRV</sequence>
<dbReference type="AlphaFoldDB" id="A0A1V1PAT1"/>
<evidence type="ECO:0000256" key="6">
    <source>
        <dbReference type="ARBA" id="ARBA00023277"/>
    </source>
</evidence>
<dbReference type="InterPro" id="IPR050385">
    <property type="entry name" value="Archaeal_FAD_synthase"/>
</dbReference>
<dbReference type="PANTHER" id="PTHR43793:SF2">
    <property type="entry name" value="BIFUNCTIONAL PROTEIN HLDE"/>
    <property type="match status" value="1"/>
</dbReference>
<dbReference type="GO" id="GO:0016773">
    <property type="term" value="F:phosphotransferase activity, alcohol group as acceptor"/>
    <property type="evidence" value="ECO:0007669"/>
    <property type="project" value="InterPro"/>
</dbReference>
<evidence type="ECO:0000313" key="10">
    <source>
        <dbReference type="Proteomes" id="UP000189670"/>
    </source>
</evidence>
<dbReference type="Proteomes" id="UP000189670">
    <property type="component" value="Unassembled WGS sequence"/>
</dbReference>
<evidence type="ECO:0000256" key="2">
    <source>
        <dbReference type="ARBA" id="ARBA00022679"/>
    </source>
</evidence>
<dbReference type="InterPro" id="IPR014729">
    <property type="entry name" value="Rossmann-like_a/b/a_fold"/>
</dbReference>
<dbReference type="GO" id="GO:0005975">
    <property type="term" value="P:carbohydrate metabolic process"/>
    <property type="evidence" value="ECO:0007669"/>
    <property type="project" value="InterPro"/>
</dbReference>
<evidence type="ECO:0000256" key="1">
    <source>
        <dbReference type="ARBA" id="ARBA00012519"/>
    </source>
</evidence>
<keyword evidence="3" id="KW-0548">Nucleotidyltransferase</keyword>
<comment type="catalytic activity">
    <reaction evidence="7">
        <text>D-glycero-beta-D-manno-heptose 1-phosphate + ATP + H(+) = ADP-D-glycero-beta-D-manno-heptose + diphosphate</text>
        <dbReference type="Rhea" id="RHEA:27465"/>
        <dbReference type="ChEBI" id="CHEBI:15378"/>
        <dbReference type="ChEBI" id="CHEBI:30616"/>
        <dbReference type="ChEBI" id="CHEBI:33019"/>
        <dbReference type="ChEBI" id="CHEBI:59967"/>
        <dbReference type="ChEBI" id="CHEBI:61593"/>
        <dbReference type="EC" id="2.7.7.70"/>
    </reaction>
</comment>
<name>A0A1V1PAT1_9BACT</name>
<dbReference type="PANTHER" id="PTHR43793">
    <property type="entry name" value="FAD SYNTHASE"/>
    <property type="match status" value="1"/>
</dbReference>
<protein>
    <recommendedName>
        <fullName evidence="1">D-glycero-beta-D-manno-heptose 1-phosphate adenylyltransferase</fullName>
        <ecNumber evidence="1">2.7.7.70</ecNumber>
    </recommendedName>
</protein>
<evidence type="ECO:0000256" key="5">
    <source>
        <dbReference type="ARBA" id="ARBA00022840"/>
    </source>
</evidence>
<feature type="domain" description="Cytidyltransferase-like" evidence="8">
    <location>
        <begin position="27"/>
        <end position="152"/>
    </location>
</feature>
<dbReference type="EC" id="2.7.7.70" evidence="1"/>
<dbReference type="EMBL" id="ATBP01000201">
    <property type="protein sequence ID" value="ETR71961.1"/>
    <property type="molecule type" value="Genomic_DNA"/>
</dbReference>
<accession>A0A1V1PAT1</accession>
<evidence type="ECO:0000256" key="3">
    <source>
        <dbReference type="ARBA" id="ARBA00022695"/>
    </source>
</evidence>
<dbReference type="GO" id="GO:0005524">
    <property type="term" value="F:ATP binding"/>
    <property type="evidence" value="ECO:0007669"/>
    <property type="project" value="UniProtKB-KW"/>
</dbReference>
<evidence type="ECO:0000259" key="8">
    <source>
        <dbReference type="Pfam" id="PF01467"/>
    </source>
</evidence>
<keyword evidence="4" id="KW-0547">Nucleotide-binding</keyword>
<dbReference type="NCBIfam" id="TIGR02199">
    <property type="entry name" value="rfaE_dom_II"/>
    <property type="match status" value="1"/>
</dbReference>
<keyword evidence="5" id="KW-0067">ATP-binding</keyword>
<evidence type="ECO:0000313" key="9">
    <source>
        <dbReference type="EMBL" id="ETR71961.1"/>
    </source>
</evidence>
<organism evidence="9 10">
    <name type="scientific">Candidatus Magnetoglobus multicellularis str. Araruama</name>
    <dbReference type="NCBI Taxonomy" id="890399"/>
    <lineage>
        <taxon>Bacteria</taxon>
        <taxon>Pseudomonadati</taxon>
        <taxon>Thermodesulfobacteriota</taxon>
        <taxon>Desulfobacteria</taxon>
        <taxon>Desulfobacterales</taxon>
        <taxon>Desulfobacteraceae</taxon>
        <taxon>Candidatus Magnetoglobus</taxon>
    </lineage>
</organism>
<dbReference type="InterPro" id="IPR004821">
    <property type="entry name" value="Cyt_trans-like"/>
</dbReference>
<gene>
    <name evidence="9" type="ORF">OMM_07794</name>
</gene>
<dbReference type="GO" id="GO:0016779">
    <property type="term" value="F:nucleotidyltransferase activity"/>
    <property type="evidence" value="ECO:0007669"/>
    <property type="project" value="UniProtKB-KW"/>
</dbReference>
<dbReference type="Gene3D" id="3.40.50.620">
    <property type="entry name" value="HUPs"/>
    <property type="match status" value="1"/>
</dbReference>
<keyword evidence="2 9" id="KW-0808">Transferase</keyword>
<dbReference type="SUPFAM" id="SSF52374">
    <property type="entry name" value="Nucleotidylyl transferase"/>
    <property type="match status" value="1"/>
</dbReference>
<comment type="caution">
    <text evidence="9">The sequence shown here is derived from an EMBL/GenBank/DDBJ whole genome shotgun (WGS) entry which is preliminary data.</text>
</comment>
<reference evidence="10" key="1">
    <citation type="submission" date="2012-11" db="EMBL/GenBank/DDBJ databases">
        <authorList>
            <person name="Lucero-Rivera Y.E."/>
            <person name="Tovar-Ramirez D."/>
        </authorList>
    </citation>
    <scope>NUCLEOTIDE SEQUENCE [LARGE SCALE GENOMIC DNA]</scope>
    <source>
        <strain evidence="10">Araruama</strain>
    </source>
</reference>
<proteinExistence type="predicted"/>
<dbReference type="Pfam" id="PF01467">
    <property type="entry name" value="CTP_transf_like"/>
    <property type="match status" value="1"/>
</dbReference>